<dbReference type="Pfam" id="PF07963">
    <property type="entry name" value="N_methyl"/>
    <property type="match status" value="1"/>
</dbReference>
<accession>A0ABT0L5T3</accession>
<dbReference type="Pfam" id="PF16732">
    <property type="entry name" value="ComP_DUS"/>
    <property type="match status" value="1"/>
</dbReference>
<dbReference type="Proteomes" id="UP001203423">
    <property type="component" value="Unassembled WGS sequence"/>
</dbReference>
<evidence type="ECO:0000313" key="4">
    <source>
        <dbReference type="Proteomes" id="UP001203423"/>
    </source>
</evidence>
<protein>
    <submittedName>
        <fullName evidence="3">Prepilin-type N-terminal cleavage/methylation domain-containing protein</fullName>
    </submittedName>
</protein>
<dbReference type="SUPFAM" id="SSF54523">
    <property type="entry name" value="Pili subunits"/>
    <property type="match status" value="1"/>
</dbReference>
<dbReference type="PRINTS" id="PR00813">
    <property type="entry name" value="BCTERIALGSPG"/>
</dbReference>
<dbReference type="InterPro" id="IPR012902">
    <property type="entry name" value="N_methyl_site"/>
</dbReference>
<feature type="transmembrane region" description="Helical" evidence="2">
    <location>
        <begin position="12"/>
        <end position="33"/>
    </location>
</feature>
<dbReference type="RefSeq" id="WP_248938338.1">
    <property type="nucleotide sequence ID" value="NZ_JAKIKS010000002.1"/>
</dbReference>
<keyword evidence="4" id="KW-1185">Reference proteome</keyword>
<keyword evidence="2" id="KW-1133">Transmembrane helix</keyword>
<evidence type="ECO:0000256" key="2">
    <source>
        <dbReference type="SAM" id="Phobius"/>
    </source>
</evidence>
<keyword evidence="1" id="KW-0488">Methylation</keyword>
<comment type="caution">
    <text evidence="3">The sequence shown here is derived from an EMBL/GenBank/DDBJ whole genome shotgun (WGS) entry which is preliminary data.</text>
</comment>
<dbReference type="Gene3D" id="3.30.700.10">
    <property type="entry name" value="Glycoprotein, Type 4 Pilin"/>
    <property type="match status" value="1"/>
</dbReference>
<sequence length="131" mass="14509">MKIRCLTLGYSLVELMIVVIIIGILSIMGYPLYADYMTQSARTEAITALTHLTNLQEQFYFDNREYATDLTDLGVNADPYITDKGFYSISSTGTTDFTMVATAQGIQASRDSDCGEITITYEGSRTPVGCW</sequence>
<keyword evidence="2" id="KW-0812">Transmembrane</keyword>
<dbReference type="InterPro" id="IPR045584">
    <property type="entry name" value="Pilin-like"/>
</dbReference>
<dbReference type="InterPro" id="IPR000983">
    <property type="entry name" value="Bac_GSPG_pilin"/>
</dbReference>
<gene>
    <name evidence="3" type="ORF">L2764_00780</name>
</gene>
<dbReference type="InterPro" id="IPR031982">
    <property type="entry name" value="PilE-like"/>
</dbReference>
<evidence type="ECO:0000313" key="3">
    <source>
        <dbReference type="EMBL" id="MCL1123048.1"/>
    </source>
</evidence>
<organism evidence="3 4">
    <name type="scientific">Shewanella surugensis</name>
    <dbReference type="NCBI Taxonomy" id="212020"/>
    <lineage>
        <taxon>Bacteria</taxon>
        <taxon>Pseudomonadati</taxon>
        <taxon>Pseudomonadota</taxon>
        <taxon>Gammaproteobacteria</taxon>
        <taxon>Alteromonadales</taxon>
        <taxon>Shewanellaceae</taxon>
        <taxon>Shewanella</taxon>
    </lineage>
</organism>
<evidence type="ECO:0000256" key="1">
    <source>
        <dbReference type="ARBA" id="ARBA00022481"/>
    </source>
</evidence>
<dbReference type="EMBL" id="JAKIKS010000002">
    <property type="protein sequence ID" value="MCL1123048.1"/>
    <property type="molecule type" value="Genomic_DNA"/>
</dbReference>
<name>A0ABT0L5T3_9GAMM</name>
<reference evidence="3 4" key="1">
    <citation type="submission" date="2022-01" db="EMBL/GenBank/DDBJ databases">
        <title>Whole genome-based taxonomy of the Shewanellaceae.</title>
        <authorList>
            <person name="Martin-Rodriguez A.J."/>
        </authorList>
    </citation>
    <scope>NUCLEOTIDE SEQUENCE [LARGE SCALE GENOMIC DNA]</scope>
    <source>
        <strain evidence="3 4">DSM 17177</strain>
    </source>
</reference>
<dbReference type="NCBIfam" id="TIGR02532">
    <property type="entry name" value="IV_pilin_GFxxxE"/>
    <property type="match status" value="1"/>
</dbReference>
<proteinExistence type="predicted"/>
<keyword evidence="2" id="KW-0472">Membrane</keyword>